<sequence>MRCRLSFETVESENRALTIFASTLVSIWHMDKFHMTVEYISLYCIIK</sequence>
<reference evidence="1" key="1">
    <citation type="submission" date="2018-02" db="EMBL/GenBank/DDBJ databases">
        <title>Rhizophora mucronata_Transcriptome.</title>
        <authorList>
            <person name="Meera S.P."/>
            <person name="Sreeshan A."/>
            <person name="Augustine A."/>
        </authorList>
    </citation>
    <scope>NUCLEOTIDE SEQUENCE</scope>
    <source>
        <tissue evidence="1">Leaf</tissue>
    </source>
</reference>
<protein>
    <submittedName>
        <fullName evidence="1">Uncharacterized protein</fullName>
    </submittedName>
</protein>
<organism evidence="1">
    <name type="scientific">Rhizophora mucronata</name>
    <name type="common">Asiatic mangrove</name>
    <dbReference type="NCBI Taxonomy" id="61149"/>
    <lineage>
        <taxon>Eukaryota</taxon>
        <taxon>Viridiplantae</taxon>
        <taxon>Streptophyta</taxon>
        <taxon>Embryophyta</taxon>
        <taxon>Tracheophyta</taxon>
        <taxon>Spermatophyta</taxon>
        <taxon>Magnoliopsida</taxon>
        <taxon>eudicotyledons</taxon>
        <taxon>Gunneridae</taxon>
        <taxon>Pentapetalae</taxon>
        <taxon>rosids</taxon>
        <taxon>fabids</taxon>
        <taxon>Malpighiales</taxon>
        <taxon>Rhizophoraceae</taxon>
        <taxon>Rhizophora</taxon>
    </lineage>
</organism>
<proteinExistence type="predicted"/>
<name>A0A2P2R0P5_RHIMU</name>
<accession>A0A2P2R0P5</accession>
<dbReference type="EMBL" id="GGEC01092247">
    <property type="protein sequence ID" value="MBX72731.1"/>
    <property type="molecule type" value="Transcribed_RNA"/>
</dbReference>
<evidence type="ECO:0000313" key="1">
    <source>
        <dbReference type="EMBL" id="MBX72731.1"/>
    </source>
</evidence>
<dbReference type="AlphaFoldDB" id="A0A2P2R0P5"/>